<evidence type="ECO:0000313" key="3">
    <source>
        <dbReference type="Proteomes" id="UP001344906"/>
    </source>
</evidence>
<dbReference type="CDD" id="cd05269">
    <property type="entry name" value="TMR_SDR_a"/>
    <property type="match status" value="1"/>
</dbReference>
<proteinExistence type="predicted"/>
<comment type="caution">
    <text evidence="2">The sequence shown here is derived from an EMBL/GenBank/DDBJ whole genome shotgun (WGS) entry which is preliminary data.</text>
</comment>
<sequence>MILITGATGLTGTALVNKFRKRHEQVRILTRDAKNANMFEDDPNIEIAAGDMLKPETLDDALKDVDKTVLISPADPVAMAAMQISFINAAKKAGVRHIVKLSSLNPDKNSPARFLRMHAEIEKHLEDSGMAWTHIRPAHFMQMYLLEAATVIAQDSLFIPMDNAFIAPVDVHDIAQVLHAVLTTEGHEGKIYELSGPDSMTVNAIAAQLSRALGRTIHYVNVTPEQERQQLVMFGMPEQLADAVNELYSERRKGSESKVLLETHKLFGIQPTPFAEFVARNVEVFKAAQKEQKG</sequence>
<dbReference type="Proteomes" id="UP001344906">
    <property type="component" value="Unassembled WGS sequence"/>
</dbReference>
<dbReference type="Gene3D" id="3.90.25.10">
    <property type="entry name" value="UDP-galactose 4-epimerase, domain 1"/>
    <property type="match status" value="1"/>
</dbReference>
<dbReference type="PANTHER" id="PTHR43162:SF1">
    <property type="entry name" value="PRESTALK A DIFFERENTIATION PROTEIN A"/>
    <property type="match status" value="1"/>
</dbReference>
<organism evidence="2 3">
    <name type="scientific">Dictyobacter halimunensis</name>
    <dbReference type="NCBI Taxonomy" id="3026934"/>
    <lineage>
        <taxon>Bacteria</taxon>
        <taxon>Bacillati</taxon>
        <taxon>Chloroflexota</taxon>
        <taxon>Ktedonobacteria</taxon>
        <taxon>Ktedonobacterales</taxon>
        <taxon>Dictyobacteraceae</taxon>
        <taxon>Dictyobacter</taxon>
    </lineage>
</organism>
<evidence type="ECO:0000259" key="1">
    <source>
        <dbReference type="Pfam" id="PF05368"/>
    </source>
</evidence>
<name>A0ABQ6FSP2_9CHLR</name>
<gene>
    <name evidence="2" type="ORF">KDH_41280</name>
</gene>
<dbReference type="Gene3D" id="3.40.50.720">
    <property type="entry name" value="NAD(P)-binding Rossmann-like Domain"/>
    <property type="match status" value="1"/>
</dbReference>
<dbReference type="InterPro" id="IPR008030">
    <property type="entry name" value="NmrA-like"/>
</dbReference>
<accession>A0ABQ6FSP2</accession>
<keyword evidence="3" id="KW-1185">Reference proteome</keyword>
<dbReference type="SUPFAM" id="SSF51735">
    <property type="entry name" value="NAD(P)-binding Rossmann-fold domains"/>
    <property type="match status" value="1"/>
</dbReference>
<evidence type="ECO:0000313" key="2">
    <source>
        <dbReference type="EMBL" id="GLV57292.1"/>
    </source>
</evidence>
<dbReference type="PANTHER" id="PTHR43162">
    <property type="match status" value="1"/>
</dbReference>
<dbReference type="EMBL" id="BSRI01000002">
    <property type="protein sequence ID" value="GLV57292.1"/>
    <property type="molecule type" value="Genomic_DNA"/>
</dbReference>
<dbReference type="RefSeq" id="WP_338253216.1">
    <property type="nucleotide sequence ID" value="NZ_BSRI01000002.1"/>
</dbReference>
<reference evidence="2 3" key="1">
    <citation type="submission" date="2023-02" db="EMBL/GenBank/DDBJ databases">
        <title>Dictyobacter halimunensis sp. nov., a new member of the class Ktedonobacteria from forest soil in a geothermal area.</title>
        <authorList>
            <person name="Rachmania M.K."/>
            <person name="Ningsih F."/>
            <person name="Sakai Y."/>
            <person name="Yabe S."/>
            <person name="Yokota A."/>
            <person name="Sjamsuridzal W."/>
        </authorList>
    </citation>
    <scope>NUCLEOTIDE SEQUENCE [LARGE SCALE GENOMIC DNA]</scope>
    <source>
        <strain evidence="2 3">S3.2.2.5</strain>
    </source>
</reference>
<protein>
    <submittedName>
        <fullName evidence="2">NAD(P)-dependent oxidoreductase</fullName>
    </submittedName>
</protein>
<feature type="domain" description="NmrA-like" evidence="1">
    <location>
        <begin position="2"/>
        <end position="277"/>
    </location>
</feature>
<dbReference type="InterPro" id="IPR051604">
    <property type="entry name" value="Ergot_Alk_Oxidoreductase"/>
</dbReference>
<dbReference type="InterPro" id="IPR036291">
    <property type="entry name" value="NAD(P)-bd_dom_sf"/>
</dbReference>
<dbReference type="Pfam" id="PF05368">
    <property type="entry name" value="NmrA"/>
    <property type="match status" value="1"/>
</dbReference>